<proteinExistence type="predicted"/>
<evidence type="ECO:0000313" key="1">
    <source>
        <dbReference type="EMBL" id="GFG31212.1"/>
    </source>
</evidence>
<comment type="caution">
    <text evidence="1">The sequence shown here is derived from an EMBL/GenBank/DDBJ whole genome shotgun (WGS) entry which is preliminary data.</text>
</comment>
<reference evidence="2" key="1">
    <citation type="submission" date="2020-01" db="EMBL/GenBank/DDBJ databases">
        <title>Draft genome sequence of the Termite Coptotermes fromosanus.</title>
        <authorList>
            <person name="Itakura S."/>
            <person name="Yosikawa Y."/>
            <person name="Umezawa K."/>
        </authorList>
    </citation>
    <scope>NUCLEOTIDE SEQUENCE [LARGE SCALE GENOMIC DNA]</scope>
</reference>
<sequence>MKIRNYFWKRSSMKNITGTFMGIQRSLLSCLACSLAAQSFVAFCAFGILGTENISTSKNSGINANRFFQDTKV</sequence>
<dbReference type="Proteomes" id="UP000502823">
    <property type="component" value="Unassembled WGS sequence"/>
</dbReference>
<name>A0A6L2PJ79_COPFO</name>
<gene>
    <name evidence="1" type="ORF">Cfor_07626</name>
</gene>
<protein>
    <submittedName>
        <fullName evidence="1">Uncharacterized protein</fullName>
    </submittedName>
</protein>
<accession>A0A6L2PJ79</accession>
<organism evidence="1 2">
    <name type="scientific">Coptotermes formosanus</name>
    <name type="common">Formosan subterranean termite</name>
    <dbReference type="NCBI Taxonomy" id="36987"/>
    <lineage>
        <taxon>Eukaryota</taxon>
        <taxon>Metazoa</taxon>
        <taxon>Ecdysozoa</taxon>
        <taxon>Arthropoda</taxon>
        <taxon>Hexapoda</taxon>
        <taxon>Insecta</taxon>
        <taxon>Pterygota</taxon>
        <taxon>Neoptera</taxon>
        <taxon>Polyneoptera</taxon>
        <taxon>Dictyoptera</taxon>
        <taxon>Blattodea</taxon>
        <taxon>Blattoidea</taxon>
        <taxon>Termitoidae</taxon>
        <taxon>Rhinotermitidae</taxon>
        <taxon>Coptotermes</taxon>
    </lineage>
</organism>
<dbReference type="InParanoid" id="A0A6L2PJ79"/>
<dbReference type="AlphaFoldDB" id="A0A6L2PJ79"/>
<keyword evidence="2" id="KW-1185">Reference proteome</keyword>
<dbReference type="EMBL" id="BLKM01004375">
    <property type="protein sequence ID" value="GFG31212.1"/>
    <property type="molecule type" value="Genomic_DNA"/>
</dbReference>
<evidence type="ECO:0000313" key="2">
    <source>
        <dbReference type="Proteomes" id="UP000502823"/>
    </source>
</evidence>